<evidence type="ECO:0000259" key="3">
    <source>
        <dbReference type="PROSITE" id="PS51123"/>
    </source>
</evidence>
<dbReference type="SUPFAM" id="SSF103088">
    <property type="entry name" value="OmpA-like"/>
    <property type="match status" value="1"/>
</dbReference>
<dbReference type="OrthoDB" id="95027at2"/>
<dbReference type="RefSeq" id="WP_147005893.1">
    <property type="nucleotide sequence ID" value="NZ_AP019846.1"/>
</dbReference>
<keyword evidence="1" id="KW-0472">Membrane</keyword>
<dbReference type="InterPro" id="IPR050330">
    <property type="entry name" value="Bact_OuterMem_StrucFunc"/>
</dbReference>
<gene>
    <name evidence="4" type="ORF">JMUB5056_1524</name>
</gene>
<dbReference type="InterPro" id="IPR036737">
    <property type="entry name" value="OmpA-like_sf"/>
</dbReference>
<accession>A0A510L825</accession>
<name>A0A510L825_9FUSO</name>
<evidence type="ECO:0000256" key="1">
    <source>
        <dbReference type="PROSITE-ProRule" id="PRU00473"/>
    </source>
</evidence>
<feature type="signal peptide" evidence="2">
    <location>
        <begin position="1"/>
        <end position="18"/>
    </location>
</feature>
<protein>
    <recommendedName>
        <fullName evidence="3">OmpA-like domain-containing protein</fullName>
    </recommendedName>
</protein>
<keyword evidence="2" id="KW-0732">Signal</keyword>
<reference evidence="4 5" key="1">
    <citation type="submission" date="2019-07" db="EMBL/GenBank/DDBJ databases">
        <title>Complete Genome Sequence of Leptotrichia hongkongensis Strain JMUB5056.</title>
        <authorList>
            <person name="Watanabe S."/>
            <person name="Cui L."/>
        </authorList>
    </citation>
    <scope>NUCLEOTIDE SEQUENCE [LARGE SCALE GENOMIC DNA]</scope>
    <source>
        <strain evidence="4 5">JMUB5056</strain>
    </source>
</reference>
<dbReference type="Proteomes" id="UP000321561">
    <property type="component" value="Chromosome"/>
</dbReference>
<dbReference type="PANTHER" id="PTHR30329">
    <property type="entry name" value="STATOR ELEMENT OF FLAGELLAR MOTOR COMPLEX"/>
    <property type="match status" value="1"/>
</dbReference>
<dbReference type="PANTHER" id="PTHR30329:SF21">
    <property type="entry name" value="LIPOPROTEIN YIAD-RELATED"/>
    <property type="match status" value="1"/>
</dbReference>
<evidence type="ECO:0000256" key="2">
    <source>
        <dbReference type="SAM" id="SignalP"/>
    </source>
</evidence>
<dbReference type="PROSITE" id="PS51123">
    <property type="entry name" value="OMPA_2"/>
    <property type="match status" value="1"/>
</dbReference>
<evidence type="ECO:0000313" key="4">
    <source>
        <dbReference type="EMBL" id="BBM59936.1"/>
    </source>
</evidence>
<evidence type="ECO:0000313" key="5">
    <source>
        <dbReference type="Proteomes" id="UP000321561"/>
    </source>
</evidence>
<dbReference type="EMBL" id="AP019846">
    <property type="protein sequence ID" value="BBM59936.1"/>
    <property type="molecule type" value="Genomic_DNA"/>
</dbReference>
<sequence>MKKAVIFLVMAVGINAMAHLGGPCSVSEKKCVIRGFKVDGNILNESEASSIREIVDILNKYGKSGTIDIIGHTDSTGSQKHNLKLSETRAKNFARLMREFGLDKRFSFGKIKGEGENSPVDTDDRVEGRYNNRRVEILLNNVEFETQENKQN</sequence>
<dbReference type="Gene3D" id="3.30.1330.60">
    <property type="entry name" value="OmpA-like domain"/>
    <property type="match status" value="1"/>
</dbReference>
<dbReference type="CDD" id="cd07185">
    <property type="entry name" value="OmpA_C-like"/>
    <property type="match status" value="1"/>
</dbReference>
<dbReference type="GO" id="GO:0016020">
    <property type="term" value="C:membrane"/>
    <property type="evidence" value="ECO:0007669"/>
    <property type="project" value="UniProtKB-UniRule"/>
</dbReference>
<feature type="chain" id="PRO_5021768441" description="OmpA-like domain-containing protein" evidence="2">
    <location>
        <begin position="19"/>
        <end position="152"/>
    </location>
</feature>
<proteinExistence type="predicted"/>
<dbReference type="KEGG" id="lhg:JMUB5056_1524"/>
<dbReference type="AlphaFoldDB" id="A0A510L825"/>
<feature type="domain" description="OmpA-like" evidence="3">
    <location>
        <begin position="26"/>
        <end position="143"/>
    </location>
</feature>
<dbReference type="InterPro" id="IPR006665">
    <property type="entry name" value="OmpA-like"/>
</dbReference>
<dbReference type="Pfam" id="PF00691">
    <property type="entry name" value="OmpA"/>
    <property type="match status" value="1"/>
</dbReference>
<organism evidence="4 5">
    <name type="scientific">Leptotrichia hongkongensis</name>
    <dbReference type="NCBI Taxonomy" id="554406"/>
    <lineage>
        <taxon>Bacteria</taxon>
        <taxon>Fusobacteriati</taxon>
        <taxon>Fusobacteriota</taxon>
        <taxon>Fusobacteriia</taxon>
        <taxon>Fusobacteriales</taxon>
        <taxon>Leptotrichiaceae</taxon>
        <taxon>Leptotrichia</taxon>
    </lineage>
</organism>